<keyword evidence="2" id="KW-1185">Reference proteome</keyword>
<dbReference type="Proteomes" id="UP000287033">
    <property type="component" value="Unassembled WGS sequence"/>
</dbReference>
<organism evidence="1 2">
    <name type="scientific">Chiloscyllium punctatum</name>
    <name type="common">Brownbanded bambooshark</name>
    <name type="synonym">Hemiscyllium punctatum</name>
    <dbReference type="NCBI Taxonomy" id="137246"/>
    <lineage>
        <taxon>Eukaryota</taxon>
        <taxon>Metazoa</taxon>
        <taxon>Chordata</taxon>
        <taxon>Craniata</taxon>
        <taxon>Vertebrata</taxon>
        <taxon>Chondrichthyes</taxon>
        <taxon>Elasmobranchii</taxon>
        <taxon>Galeomorphii</taxon>
        <taxon>Galeoidea</taxon>
        <taxon>Orectolobiformes</taxon>
        <taxon>Hemiscylliidae</taxon>
        <taxon>Chiloscyllium</taxon>
    </lineage>
</organism>
<name>A0A401RNV7_CHIPU</name>
<proteinExistence type="predicted"/>
<evidence type="ECO:0000313" key="2">
    <source>
        <dbReference type="Proteomes" id="UP000287033"/>
    </source>
</evidence>
<evidence type="ECO:0000313" key="1">
    <source>
        <dbReference type="EMBL" id="GCC19855.1"/>
    </source>
</evidence>
<reference evidence="1 2" key="1">
    <citation type="journal article" date="2018" name="Nat. Ecol. Evol.">
        <title>Shark genomes provide insights into elasmobranch evolution and the origin of vertebrates.</title>
        <authorList>
            <person name="Hara Y"/>
            <person name="Yamaguchi K"/>
            <person name="Onimaru K"/>
            <person name="Kadota M"/>
            <person name="Koyanagi M"/>
            <person name="Keeley SD"/>
            <person name="Tatsumi K"/>
            <person name="Tanaka K"/>
            <person name="Motone F"/>
            <person name="Kageyama Y"/>
            <person name="Nozu R"/>
            <person name="Adachi N"/>
            <person name="Nishimura O"/>
            <person name="Nakagawa R"/>
            <person name="Tanegashima C"/>
            <person name="Kiyatake I"/>
            <person name="Matsumoto R"/>
            <person name="Murakumo K"/>
            <person name="Nishida K"/>
            <person name="Terakita A"/>
            <person name="Kuratani S"/>
            <person name="Sato K"/>
            <person name="Hyodo S Kuraku.S."/>
        </authorList>
    </citation>
    <scope>NUCLEOTIDE SEQUENCE [LARGE SCALE GENOMIC DNA]</scope>
</reference>
<accession>A0A401RNV7</accession>
<sequence>MICARSIPGATAKRAIRMLYSGSTDDTRTARALSQMRESRGKHVIRMLYTGRDGRACYAHTLCRERRQSQKYACSMLVERQSQLYACSMPAATAGQTLRALIYIGRDGRVRYPHTLYQARRQSQSDACSMPGERRSQ</sequence>
<gene>
    <name evidence="1" type="ORF">chiPu_0018578</name>
</gene>
<dbReference type="AlphaFoldDB" id="A0A401RNV7"/>
<protein>
    <submittedName>
        <fullName evidence="1">Uncharacterized protein</fullName>
    </submittedName>
</protein>
<comment type="caution">
    <text evidence="1">The sequence shown here is derived from an EMBL/GenBank/DDBJ whole genome shotgun (WGS) entry which is preliminary data.</text>
</comment>
<dbReference type="EMBL" id="BEZZ01001618">
    <property type="protein sequence ID" value="GCC19855.1"/>
    <property type="molecule type" value="Genomic_DNA"/>
</dbReference>